<evidence type="ECO:0000256" key="6">
    <source>
        <dbReference type="RuleBase" id="RU003971"/>
    </source>
</evidence>
<feature type="domain" description="CARD" evidence="10">
    <location>
        <begin position="1"/>
        <end position="52"/>
    </location>
</feature>
<dbReference type="InterPro" id="IPR001315">
    <property type="entry name" value="CARD"/>
</dbReference>
<dbReference type="GO" id="GO:0006508">
    <property type="term" value="P:proteolysis"/>
    <property type="evidence" value="ECO:0007669"/>
    <property type="project" value="UniProtKB-KW"/>
</dbReference>
<evidence type="ECO:0000256" key="7">
    <source>
        <dbReference type="SAM" id="MobiDB-lite"/>
    </source>
</evidence>
<reference evidence="11" key="1">
    <citation type="submission" date="2025-08" db="UniProtKB">
        <authorList>
            <consortium name="Ensembl"/>
        </authorList>
    </citation>
    <scope>IDENTIFICATION</scope>
</reference>
<dbReference type="InterPro" id="IPR029030">
    <property type="entry name" value="Caspase-like_dom_sf"/>
</dbReference>
<dbReference type="PROSITE" id="PS50209">
    <property type="entry name" value="CARD"/>
    <property type="match status" value="2"/>
</dbReference>
<dbReference type="PRINTS" id="PR00376">
    <property type="entry name" value="IL1BCENZYME"/>
</dbReference>
<dbReference type="Pfam" id="PF00619">
    <property type="entry name" value="CARD"/>
    <property type="match status" value="1"/>
</dbReference>
<organism evidence="11 12">
    <name type="scientific">Mus spicilegus</name>
    <name type="common">Mound-building mouse</name>
    <dbReference type="NCBI Taxonomy" id="10103"/>
    <lineage>
        <taxon>Eukaryota</taxon>
        <taxon>Metazoa</taxon>
        <taxon>Chordata</taxon>
        <taxon>Craniata</taxon>
        <taxon>Vertebrata</taxon>
        <taxon>Euteleostomi</taxon>
        <taxon>Mammalia</taxon>
        <taxon>Eutheria</taxon>
        <taxon>Euarchontoglires</taxon>
        <taxon>Glires</taxon>
        <taxon>Rodentia</taxon>
        <taxon>Myomorpha</taxon>
        <taxon>Muroidea</taxon>
        <taxon>Muridae</taxon>
        <taxon>Murinae</taxon>
        <taxon>Mus</taxon>
        <taxon>Mus</taxon>
    </lineage>
</organism>
<dbReference type="InterPro" id="IPR015917">
    <property type="entry name" value="Pept_C14A"/>
</dbReference>
<dbReference type="SUPFAM" id="SSF47986">
    <property type="entry name" value="DEATH domain"/>
    <property type="match status" value="2"/>
</dbReference>
<dbReference type="InterPro" id="IPR011029">
    <property type="entry name" value="DEATH-like_dom_sf"/>
</dbReference>
<sequence length="665" mass="75368">MDKIKLANITAMDKARDLCDHVSKKGPQASQIFITYICNEDCYLAGILELQSAPSAETFVATEDSKGGHPSSSETKEEQNKEDGTFPGLTGTLKFCPLEKAQKLWKENPSEIYPIMNTTTRTRLALIICNTEFQHLSRRVGAQVDLREMKLLLEDLGYTVKVKENLTALEMVKEVKEFAACPEHKTSDSTFLVFMSHGIQEGICGTTYSNEVSDILKVDTIFQMMNTLKCPSLKDKPKVIIIQACRGEKQGVVLLKDSVRDSEEDFLTDAIFEDDGIKKAHIEKDFIAFCSSTPENKHPDKPLKVLEQLGKEVLTEYLEKLVQSNVLKLKEEDKQKFNNAERSDKRWVFVDAMKKKHSKVGEMLLQTFFSVDPGSHHGEANLEMEEPEESLNTLKLCSPEEFTRLCREKTQEIYPIKEANGRTRKALIICNTEFKHLSLRYGANFDIIGMKGLLEDLGYDVVVKEELTAEGMESEMKDFAALSEHQTSDSTFLVLMSHGTLHGICGTMHSEKTPDVLQYDTIYQIFNNCHCPGLRDKPKVIIVQACRGGNSGEMWIRESSKPQLCRGVDLPRNMEADAVKLSHVEKDFIAFYSTTPHHLSYRDKTGGSYFITRLISCFRKHACSCHLFDIFLKVQQSFEKASIHSQMPTIDRATLTRYFYLFPGN</sequence>
<dbReference type="PROSITE" id="PS50208">
    <property type="entry name" value="CASPASE_P20"/>
    <property type="match status" value="2"/>
</dbReference>
<dbReference type="InterPro" id="IPR002398">
    <property type="entry name" value="Pept_C14"/>
</dbReference>
<dbReference type="Ensembl" id="ENSMSIT00000007148.1">
    <property type="protein sequence ID" value="ENSMSIP00000005652.1"/>
    <property type="gene ID" value="ENSMSIG00000005043.1"/>
</dbReference>
<feature type="domain" description="Caspase family p10" evidence="8">
    <location>
        <begin position="578"/>
        <end position="663"/>
    </location>
</feature>
<dbReference type="GO" id="GO:0050727">
    <property type="term" value="P:regulation of inflammatory response"/>
    <property type="evidence" value="ECO:0007669"/>
    <property type="project" value="TreeGrafter"/>
</dbReference>
<reference evidence="11" key="2">
    <citation type="submission" date="2025-09" db="UniProtKB">
        <authorList>
            <consortium name="Ensembl"/>
        </authorList>
    </citation>
    <scope>IDENTIFICATION</scope>
</reference>
<evidence type="ECO:0000313" key="12">
    <source>
        <dbReference type="Proteomes" id="UP000694415"/>
    </source>
</evidence>
<dbReference type="CDD" id="cd00032">
    <property type="entry name" value="CASc"/>
    <property type="match status" value="2"/>
</dbReference>
<evidence type="ECO:0000256" key="5">
    <source>
        <dbReference type="ARBA" id="ARBA00023145"/>
    </source>
</evidence>
<dbReference type="GO" id="GO:0089720">
    <property type="term" value="F:caspase binding"/>
    <property type="evidence" value="ECO:0007669"/>
    <property type="project" value="TreeGrafter"/>
</dbReference>
<dbReference type="PANTHER" id="PTHR47901:SF3">
    <property type="entry name" value="CASPASE-1"/>
    <property type="match status" value="1"/>
</dbReference>
<dbReference type="AlphaFoldDB" id="A0A8C6GG87"/>
<keyword evidence="2" id="KW-0645">Protease</keyword>
<dbReference type="InterPro" id="IPR016129">
    <property type="entry name" value="Caspase_his_AS"/>
</dbReference>
<dbReference type="SUPFAM" id="SSF52129">
    <property type="entry name" value="Caspase-like"/>
    <property type="match status" value="2"/>
</dbReference>
<keyword evidence="4" id="KW-0788">Thiol protease</keyword>
<dbReference type="PANTHER" id="PTHR47901">
    <property type="entry name" value="CASPASE RECRUITMENT DOMAIN-CONTAINING PROTEIN 18"/>
    <property type="match status" value="1"/>
</dbReference>
<name>A0A8C6GG87_MUSSI</name>
<dbReference type="Gene3D" id="3.40.50.1460">
    <property type="match status" value="2"/>
</dbReference>
<dbReference type="InterPro" id="IPR011600">
    <property type="entry name" value="Pept_C14_caspase"/>
</dbReference>
<evidence type="ECO:0000256" key="1">
    <source>
        <dbReference type="ARBA" id="ARBA00010134"/>
    </source>
</evidence>
<feature type="compositionally biased region" description="Basic and acidic residues" evidence="7">
    <location>
        <begin position="74"/>
        <end position="84"/>
    </location>
</feature>
<dbReference type="Pfam" id="PF00656">
    <property type="entry name" value="Peptidase_C14"/>
    <property type="match status" value="2"/>
</dbReference>
<dbReference type="SMART" id="SM00115">
    <property type="entry name" value="CASc"/>
    <property type="match status" value="2"/>
</dbReference>
<proteinExistence type="inferred from homology"/>
<dbReference type="PROSITE" id="PS50207">
    <property type="entry name" value="CASPASE_P10"/>
    <property type="match status" value="1"/>
</dbReference>
<dbReference type="InterPro" id="IPR033139">
    <property type="entry name" value="Caspase_cys_AS"/>
</dbReference>
<dbReference type="Gene3D" id="1.10.533.10">
    <property type="entry name" value="Death Domain, Fas"/>
    <property type="match status" value="2"/>
</dbReference>
<evidence type="ECO:0000259" key="8">
    <source>
        <dbReference type="PROSITE" id="PS50207"/>
    </source>
</evidence>
<evidence type="ECO:0000313" key="11">
    <source>
        <dbReference type="Ensembl" id="ENSMSIP00000005652.1"/>
    </source>
</evidence>
<dbReference type="GO" id="GO:0006950">
    <property type="term" value="P:response to stress"/>
    <property type="evidence" value="ECO:0007669"/>
    <property type="project" value="UniProtKB-ARBA"/>
</dbReference>
<dbReference type="InterPro" id="IPR001309">
    <property type="entry name" value="Pept_C14_p20"/>
</dbReference>
<dbReference type="GeneTree" id="ENSGT00940000162428"/>
<dbReference type="InterPro" id="IPR002138">
    <property type="entry name" value="Pept_C14_p10"/>
</dbReference>
<feature type="domain" description="Caspase family p20" evidence="9">
    <location>
        <begin position="121"/>
        <end position="249"/>
    </location>
</feature>
<feature type="domain" description="CARD" evidence="10">
    <location>
        <begin position="304"/>
        <end position="373"/>
    </location>
</feature>
<feature type="domain" description="Caspase family p20" evidence="9">
    <location>
        <begin position="422"/>
        <end position="550"/>
    </location>
</feature>
<dbReference type="GO" id="GO:0097169">
    <property type="term" value="C:AIM2 inflammasome complex"/>
    <property type="evidence" value="ECO:0007669"/>
    <property type="project" value="TreeGrafter"/>
</dbReference>
<dbReference type="SMART" id="SM00114">
    <property type="entry name" value="CARD"/>
    <property type="match status" value="1"/>
</dbReference>
<dbReference type="GO" id="GO:0042981">
    <property type="term" value="P:regulation of apoptotic process"/>
    <property type="evidence" value="ECO:0007669"/>
    <property type="project" value="InterPro"/>
</dbReference>
<evidence type="ECO:0000259" key="9">
    <source>
        <dbReference type="PROSITE" id="PS50208"/>
    </source>
</evidence>
<comment type="similarity">
    <text evidence="1 6">Belongs to the peptidase C14A family.</text>
</comment>
<dbReference type="GO" id="GO:0072559">
    <property type="term" value="C:NLRP3 inflammasome complex"/>
    <property type="evidence" value="ECO:0007669"/>
    <property type="project" value="TreeGrafter"/>
</dbReference>
<protein>
    <submittedName>
        <fullName evidence="11">Uncharacterized protein</fullName>
    </submittedName>
</protein>
<keyword evidence="5" id="KW-0865">Zymogen</keyword>
<dbReference type="PROSITE" id="PS01121">
    <property type="entry name" value="CASPASE_HIS"/>
    <property type="match status" value="2"/>
</dbReference>
<keyword evidence="12" id="KW-1185">Reference proteome</keyword>
<dbReference type="PROSITE" id="PS01122">
    <property type="entry name" value="CASPASE_CYS"/>
    <property type="match status" value="2"/>
</dbReference>
<dbReference type="Proteomes" id="UP000694415">
    <property type="component" value="Unplaced"/>
</dbReference>
<dbReference type="CDD" id="cd08325">
    <property type="entry name" value="CARD_CASP1-like"/>
    <property type="match status" value="1"/>
</dbReference>
<evidence type="ECO:0000259" key="10">
    <source>
        <dbReference type="PROSITE" id="PS50209"/>
    </source>
</evidence>
<evidence type="ECO:0000256" key="4">
    <source>
        <dbReference type="ARBA" id="ARBA00022807"/>
    </source>
</evidence>
<dbReference type="GO" id="GO:0072557">
    <property type="term" value="C:IPAF inflammasome complex"/>
    <property type="evidence" value="ECO:0007669"/>
    <property type="project" value="TreeGrafter"/>
</dbReference>
<keyword evidence="3" id="KW-0378">Hydrolase</keyword>
<feature type="region of interest" description="Disordered" evidence="7">
    <location>
        <begin position="59"/>
        <end position="88"/>
    </location>
</feature>
<evidence type="ECO:0000256" key="2">
    <source>
        <dbReference type="ARBA" id="ARBA00022670"/>
    </source>
</evidence>
<evidence type="ECO:0000256" key="3">
    <source>
        <dbReference type="ARBA" id="ARBA00022801"/>
    </source>
</evidence>
<dbReference type="GO" id="GO:0004197">
    <property type="term" value="F:cysteine-type endopeptidase activity"/>
    <property type="evidence" value="ECO:0007669"/>
    <property type="project" value="InterPro"/>
</dbReference>
<accession>A0A8C6GG87</accession>
<dbReference type="FunFam" id="3.40.50.1460:FF:000007">
    <property type="entry name" value="Caspase-1"/>
    <property type="match status" value="2"/>
</dbReference>